<evidence type="ECO:0008006" key="4">
    <source>
        <dbReference type="Google" id="ProtNLM"/>
    </source>
</evidence>
<feature type="region of interest" description="Disordered" evidence="1">
    <location>
        <begin position="404"/>
        <end position="434"/>
    </location>
</feature>
<sequence>MASSIDEPFSTPSMGVRYSLELALQWILSNVPCFSGLVPVDWTRAVFREASRWNIKFSMLQAALSMADKHGFVFTSEPVHATKHTEIGRQWQARKAEFIAVASFDNYLNAHQLFQIWQNFWSEQRARAGIDEDRIRRQIHDMNPAVYADNMNRFELGRRDALGPTYQEAADRLDATNAMLFAANELLNWLEAREATGEHYTLQQANEKAIEITKAWNKFETWFGPVIFGVLGMASMGGMGGGRGGRSASELGRTPTSRSYLPPEPVPDPSIPPHLKRIMQGDNPAVRLGQYGRPGNLIARVDSAGEGVTYRVTSIVLRGEGATAEIQLARSAHRAMIRRAAEMARKVGARTFKLVGEQAGPNFRTHADALAEQIGIPKSGKVTSKIGGAYGDYEVTLRVDLTLQPSVPSSTPSRAPSTPPPSPSGPARAIRAAAVGSLARPAPPLFSARSAREKSSIHE</sequence>
<evidence type="ECO:0000313" key="3">
    <source>
        <dbReference type="Proteomes" id="UP000760480"/>
    </source>
</evidence>
<dbReference type="EMBL" id="SPMZ01000066">
    <property type="protein sequence ID" value="NMQ20851.1"/>
    <property type="molecule type" value="Genomic_DNA"/>
</dbReference>
<comment type="caution">
    <text evidence="2">The sequence shown here is derived from an EMBL/GenBank/DDBJ whole genome shotgun (WGS) entry which is preliminary data.</text>
</comment>
<keyword evidence="3" id="KW-1185">Reference proteome</keyword>
<feature type="compositionally biased region" description="Low complexity" evidence="1">
    <location>
        <begin position="405"/>
        <end position="416"/>
    </location>
</feature>
<dbReference type="Proteomes" id="UP000760480">
    <property type="component" value="Unassembled WGS sequence"/>
</dbReference>
<organism evidence="2 3">
    <name type="scientific">Candidatus Competibacter phosphatis</name>
    <dbReference type="NCBI Taxonomy" id="221280"/>
    <lineage>
        <taxon>Bacteria</taxon>
        <taxon>Pseudomonadati</taxon>
        <taxon>Pseudomonadota</taxon>
        <taxon>Gammaproteobacteria</taxon>
        <taxon>Candidatus Competibacteraceae</taxon>
        <taxon>Candidatus Competibacter</taxon>
    </lineage>
</organism>
<feature type="compositionally biased region" description="Low complexity" evidence="1">
    <location>
        <begin position="425"/>
        <end position="434"/>
    </location>
</feature>
<name>A0ABX1TQA4_9GAMM</name>
<evidence type="ECO:0000313" key="2">
    <source>
        <dbReference type="EMBL" id="NMQ20851.1"/>
    </source>
</evidence>
<proteinExistence type="predicted"/>
<protein>
    <recommendedName>
        <fullName evidence="4">PASTA domain-containing protein</fullName>
    </recommendedName>
</protein>
<gene>
    <name evidence="2" type="ORF">E4P82_17625</name>
</gene>
<feature type="region of interest" description="Disordered" evidence="1">
    <location>
        <begin position="239"/>
        <end position="267"/>
    </location>
</feature>
<evidence type="ECO:0000256" key="1">
    <source>
        <dbReference type="SAM" id="MobiDB-lite"/>
    </source>
</evidence>
<reference evidence="2 3" key="1">
    <citation type="submission" date="2019-03" db="EMBL/GenBank/DDBJ databases">
        <title>Metabolic reconstructions from genomes of highly enriched 'Candidatus Accumulibacter' and 'Candidatus Competibacter' bioreactor populations.</title>
        <authorList>
            <person name="Annavajhala M.K."/>
            <person name="Welles L."/>
            <person name="Abbas B."/>
            <person name="Sorokin D."/>
            <person name="Park H."/>
            <person name="Van Loosdrecht M."/>
            <person name="Chandran K."/>
        </authorList>
    </citation>
    <scope>NUCLEOTIDE SEQUENCE [LARGE SCALE GENOMIC DNA]</scope>
    <source>
        <strain evidence="2 3">SBR_G</strain>
    </source>
</reference>
<accession>A0ABX1TQA4</accession>
<dbReference type="RefSeq" id="WP_169250120.1">
    <property type="nucleotide sequence ID" value="NZ_SPMZ01000066.1"/>
</dbReference>